<keyword evidence="4" id="KW-0808">Transferase</keyword>
<evidence type="ECO:0000313" key="7">
    <source>
        <dbReference type="EMBL" id="MFD1161315.1"/>
    </source>
</evidence>
<keyword evidence="6" id="KW-0472">Membrane</keyword>
<dbReference type="Gene3D" id="3.40.50.11820">
    <property type="match status" value="1"/>
</dbReference>
<comment type="caution">
    <text evidence="7">The sequence shown here is derived from an EMBL/GenBank/DDBJ whole genome shotgun (WGS) entry which is preliminary data.</text>
</comment>
<sequence length="401" mass="46831">MKTALRRLKIILKTVIGLPIYYISIFFPKKKGLIVIGSSLGKYFADNSKYFYLKYYNRDKSGLNLIWLTKSRDVVRELNSKGLPVKFLYSFGGAYTALRASKAYLSHQLDDINGALIGGAKIVQLWHGMPLRKIGYGGDWMDDNLSGKVKLFISKWLPYAYYMKCDVLMAPSKRAKDNYVEPFSKSFRNNKIEDNIVLSQQPRTFCFEETFELSETFFPEKKMLLELRSKYKCIISWLPTQRKQFNKTIIDVIKDSGLNMKKMDAFCRKTNSIFVIKAHFLDFDLLKGITKGFNNILIYPNSDPYPLLKFTDVLITDYSSVFFDFLLLDRPIIFMCHDLEEYTNKAQFYYDFETLEIGPICRSWKSTIKVISNISEDNDDFAKKRNNKFNMFGFVEYFDTV</sequence>
<dbReference type="EMBL" id="JBHTLJ010000001">
    <property type="protein sequence ID" value="MFD1161315.1"/>
    <property type="molecule type" value="Genomic_DNA"/>
</dbReference>
<reference evidence="8" key="1">
    <citation type="journal article" date="2019" name="Int. J. Syst. Evol. Microbiol.">
        <title>The Global Catalogue of Microorganisms (GCM) 10K type strain sequencing project: providing services to taxonomists for standard genome sequencing and annotation.</title>
        <authorList>
            <consortium name="The Broad Institute Genomics Platform"/>
            <consortium name="The Broad Institute Genome Sequencing Center for Infectious Disease"/>
            <person name="Wu L."/>
            <person name="Ma J."/>
        </authorList>
    </citation>
    <scope>NUCLEOTIDE SEQUENCE [LARGE SCALE GENOMIC DNA]</scope>
    <source>
        <strain evidence="8">CCUG 63246</strain>
    </source>
</reference>
<dbReference type="InterPro" id="IPR007554">
    <property type="entry name" value="Glycerophosphate_synth"/>
</dbReference>
<evidence type="ECO:0000256" key="1">
    <source>
        <dbReference type="ARBA" id="ARBA00004202"/>
    </source>
</evidence>
<dbReference type="PANTHER" id="PTHR37316:SF3">
    <property type="entry name" value="TEICHOIC ACID GLYCEROL-PHOSPHATE TRANSFERASE"/>
    <property type="match status" value="1"/>
</dbReference>
<dbReference type="InterPro" id="IPR043148">
    <property type="entry name" value="TagF_C"/>
</dbReference>
<evidence type="ECO:0000256" key="3">
    <source>
        <dbReference type="ARBA" id="ARBA00022475"/>
    </source>
</evidence>
<evidence type="ECO:0000256" key="2">
    <source>
        <dbReference type="ARBA" id="ARBA00010488"/>
    </source>
</evidence>
<organism evidence="7 8">
    <name type="scientific">Hwangdonia seohaensis</name>
    <dbReference type="NCBI Taxonomy" id="1240727"/>
    <lineage>
        <taxon>Bacteria</taxon>
        <taxon>Pseudomonadati</taxon>
        <taxon>Bacteroidota</taxon>
        <taxon>Flavobacteriia</taxon>
        <taxon>Flavobacteriales</taxon>
        <taxon>Flavobacteriaceae</taxon>
        <taxon>Hwangdonia</taxon>
    </lineage>
</organism>
<dbReference type="Pfam" id="PF04464">
    <property type="entry name" value="Glyphos_transf"/>
    <property type="match status" value="1"/>
</dbReference>
<keyword evidence="3" id="KW-1003">Cell membrane</keyword>
<dbReference type="InterPro" id="IPR043149">
    <property type="entry name" value="TagF_N"/>
</dbReference>
<keyword evidence="8" id="KW-1185">Reference proteome</keyword>
<gene>
    <name evidence="7" type="ORF">ACFQ2E_02725</name>
</gene>
<dbReference type="SUPFAM" id="SSF53756">
    <property type="entry name" value="UDP-Glycosyltransferase/glycogen phosphorylase"/>
    <property type="match status" value="1"/>
</dbReference>
<keyword evidence="5" id="KW-0777">Teichoic acid biosynthesis</keyword>
<name>A0ABW3R899_9FLAO</name>
<evidence type="ECO:0000256" key="4">
    <source>
        <dbReference type="ARBA" id="ARBA00022679"/>
    </source>
</evidence>
<protein>
    <submittedName>
        <fullName evidence="7">CDP-glycerol glycerophosphotransferase family protein</fullName>
    </submittedName>
</protein>
<evidence type="ECO:0000256" key="6">
    <source>
        <dbReference type="ARBA" id="ARBA00023136"/>
    </source>
</evidence>
<dbReference type="PANTHER" id="PTHR37316">
    <property type="entry name" value="TEICHOIC ACID GLYCEROL-PHOSPHATE PRIMASE"/>
    <property type="match status" value="1"/>
</dbReference>
<dbReference type="Gene3D" id="3.40.50.12580">
    <property type="match status" value="1"/>
</dbReference>
<comment type="subcellular location">
    <subcellularLocation>
        <location evidence="1">Cell membrane</location>
        <topology evidence="1">Peripheral membrane protein</topology>
    </subcellularLocation>
</comment>
<accession>A0ABW3R899</accession>
<proteinExistence type="inferred from homology"/>
<comment type="similarity">
    <text evidence="2">Belongs to the CDP-glycerol glycerophosphotransferase family.</text>
</comment>
<dbReference type="InterPro" id="IPR051612">
    <property type="entry name" value="Teichoic_Acid_Biosynth"/>
</dbReference>
<evidence type="ECO:0000313" key="8">
    <source>
        <dbReference type="Proteomes" id="UP001597163"/>
    </source>
</evidence>
<dbReference type="Proteomes" id="UP001597163">
    <property type="component" value="Unassembled WGS sequence"/>
</dbReference>
<dbReference type="RefSeq" id="WP_311935995.1">
    <property type="nucleotide sequence ID" value="NZ_JAVSCK010000001.1"/>
</dbReference>
<evidence type="ECO:0000256" key="5">
    <source>
        <dbReference type="ARBA" id="ARBA00022944"/>
    </source>
</evidence>